<dbReference type="GO" id="GO:0005829">
    <property type="term" value="C:cytosol"/>
    <property type="evidence" value="ECO:0007669"/>
    <property type="project" value="TreeGrafter"/>
</dbReference>
<dbReference type="PRINTS" id="PR00081">
    <property type="entry name" value="GDHRDH"/>
</dbReference>
<keyword evidence="2" id="KW-0521">NADP</keyword>
<dbReference type="PRINTS" id="PR00080">
    <property type="entry name" value="SDRFAMILY"/>
</dbReference>
<evidence type="ECO:0000259" key="5">
    <source>
        <dbReference type="SMART" id="SM00822"/>
    </source>
</evidence>
<sequence>MDANAYTTPFQFTKSLRRDVYPAIDPKNPDLNAAGKVVLITGAGGGIGGETARARAIAGAEGIILVGRKASLLQEPAEAIFSINKDVKLLIVTADLTSEADVEELFSQAKTTFGKVDVVVNTAGTMTGGPIGDMTPQQWWTDFVSCPLPPDEFDTDVIQEVNVKGTYTLTHYYLKTFGSAGTLINLVSLGASMTAPGISSYSTSKLAVIKLSEYLDAEKSDLRIFTLHPGIVAATESKRGMVVDAFTPFAKDPGMLTGAVSLYLATPKAEYLRGGFMSVNWDVEEMEKHRDEIKEKKLLKLAFLNGKLGPEGHTWEWHAQLLSMDQRIEMKIILRQDGLSGDYFAGWLRATRISDELSTLRSHSLEL</sequence>
<comment type="similarity">
    <text evidence="1 4">Belongs to the short-chain dehydrogenases/reductases (SDR) family.</text>
</comment>
<proteinExistence type="inferred from homology"/>
<accession>A0A4S8SCP2</accession>
<dbReference type="Pfam" id="PF00106">
    <property type="entry name" value="adh_short"/>
    <property type="match status" value="1"/>
</dbReference>
<reference evidence="6 7" key="1">
    <citation type="submission" date="2018-10" db="EMBL/GenBank/DDBJ databases">
        <title>Fifty Aureobasidium pullulans genomes reveal a recombining polyextremotolerant generalist.</title>
        <authorList>
            <person name="Gostincar C."/>
            <person name="Turk M."/>
            <person name="Zajc J."/>
            <person name="Gunde-Cimerman N."/>
        </authorList>
    </citation>
    <scope>NUCLEOTIDE SEQUENCE [LARGE SCALE GENOMIC DNA]</scope>
    <source>
        <strain evidence="6 7">EXF-11900</strain>
    </source>
</reference>
<dbReference type="PANTHER" id="PTHR43391">
    <property type="entry name" value="RETINOL DEHYDROGENASE-RELATED"/>
    <property type="match status" value="1"/>
</dbReference>
<dbReference type="InterPro" id="IPR036291">
    <property type="entry name" value="NAD(P)-bd_dom_sf"/>
</dbReference>
<comment type="caution">
    <text evidence="6">The sequence shown here is derived from an EMBL/GenBank/DDBJ whole genome shotgun (WGS) entry which is preliminary data.</text>
</comment>
<feature type="domain" description="Ketoreductase" evidence="5">
    <location>
        <begin position="36"/>
        <end position="218"/>
    </location>
</feature>
<dbReference type="InterPro" id="IPR002347">
    <property type="entry name" value="SDR_fam"/>
</dbReference>
<evidence type="ECO:0000256" key="3">
    <source>
        <dbReference type="ARBA" id="ARBA00023002"/>
    </source>
</evidence>
<dbReference type="GO" id="GO:0016491">
    <property type="term" value="F:oxidoreductase activity"/>
    <property type="evidence" value="ECO:0007669"/>
    <property type="project" value="UniProtKB-KW"/>
</dbReference>
<keyword evidence="3" id="KW-0560">Oxidoreductase</keyword>
<dbReference type="CDD" id="cd05233">
    <property type="entry name" value="SDR_c"/>
    <property type="match status" value="1"/>
</dbReference>
<evidence type="ECO:0000313" key="6">
    <source>
        <dbReference type="EMBL" id="THV68228.1"/>
    </source>
</evidence>
<evidence type="ECO:0000256" key="2">
    <source>
        <dbReference type="ARBA" id="ARBA00022857"/>
    </source>
</evidence>
<evidence type="ECO:0000256" key="4">
    <source>
        <dbReference type="RuleBase" id="RU000363"/>
    </source>
</evidence>
<name>A0A4S8SCP2_AURPU</name>
<organism evidence="6 7">
    <name type="scientific">Aureobasidium pullulans</name>
    <name type="common">Black yeast</name>
    <name type="synonym">Pullularia pullulans</name>
    <dbReference type="NCBI Taxonomy" id="5580"/>
    <lineage>
        <taxon>Eukaryota</taxon>
        <taxon>Fungi</taxon>
        <taxon>Dikarya</taxon>
        <taxon>Ascomycota</taxon>
        <taxon>Pezizomycotina</taxon>
        <taxon>Dothideomycetes</taxon>
        <taxon>Dothideomycetidae</taxon>
        <taxon>Dothideales</taxon>
        <taxon>Saccotheciaceae</taxon>
        <taxon>Aureobasidium</taxon>
    </lineage>
</organism>
<evidence type="ECO:0000313" key="7">
    <source>
        <dbReference type="Proteomes" id="UP000304951"/>
    </source>
</evidence>
<protein>
    <submittedName>
        <fullName evidence="6">NAD(P)-binding protein</fullName>
    </submittedName>
</protein>
<evidence type="ECO:0000256" key="1">
    <source>
        <dbReference type="ARBA" id="ARBA00006484"/>
    </source>
</evidence>
<dbReference type="InterPro" id="IPR057326">
    <property type="entry name" value="KR_dom"/>
</dbReference>
<dbReference type="PANTHER" id="PTHR43391:SF14">
    <property type="entry name" value="DEHYDROGENASE_REDUCTASE SDR FAMILY PROTEIN 7-LIKE"/>
    <property type="match status" value="1"/>
</dbReference>
<dbReference type="SMART" id="SM00822">
    <property type="entry name" value="PKS_KR"/>
    <property type="match status" value="1"/>
</dbReference>
<dbReference type="Gene3D" id="3.40.50.720">
    <property type="entry name" value="NAD(P)-binding Rossmann-like Domain"/>
    <property type="match status" value="1"/>
</dbReference>
<gene>
    <name evidence="6" type="ORF">D6D28_06884</name>
</gene>
<dbReference type="Proteomes" id="UP000304951">
    <property type="component" value="Unassembled WGS sequence"/>
</dbReference>
<dbReference type="SUPFAM" id="SSF51735">
    <property type="entry name" value="NAD(P)-binding Rossmann-fold domains"/>
    <property type="match status" value="1"/>
</dbReference>
<dbReference type="AlphaFoldDB" id="A0A4S8SCP2"/>
<dbReference type="EMBL" id="QZAF01000340">
    <property type="protein sequence ID" value="THV68228.1"/>
    <property type="molecule type" value="Genomic_DNA"/>
</dbReference>